<feature type="compositionally biased region" description="Low complexity" evidence="1">
    <location>
        <begin position="107"/>
        <end position="119"/>
    </location>
</feature>
<keyword evidence="2" id="KW-1133">Transmembrane helix</keyword>
<dbReference type="Pfam" id="PF13432">
    <property type="entry name" value="TPR_16"/>
    <property type="match status" value="1"/>
</dbReference>
<dbReference type="RefSeq" id="WP_272102221.1">
    <property type="nucleotide sequence ID" value="NZ_JAQNDK010000005.1"/>
</dbReference>
<evidence type="ECO:0000313" key="3">
    <source>
        <dbReference type="EMBL" id="MDC0684093.1"/>
    </source>
</evidence>
<feature type="transmembrane region" description="Helical" evidence="2">
    <location>
        <begin position="125"/>
        <end position="145"/>
    </location>
</feature>
<keyword evidence="2" id="KW-0472">Membrane</keyword>
<feature type="region of interest" description="Disordered" evidence="1">
    <location>
        <begin position="179"/>
        <end position="268"/>
    </location>
</feature>
<evidence type="ECO:0000256" key="2">
    <source>
        <dbReference type="SAM" id="Phobius"/>
    </source>
</evidence>
<feature type="compositionally biased region" description="Low complexity" evidence="1">
    <location>
        <begin position="215"/>
        <end position="251"/>
    </location>
</feature>
<proteinExistence type="predicted"/>
<feature type="region of interest" description="Disordered" evidence="1">
    <location>
        <begin position="91"/>
        <end position="119"/>
    </location>
</feature>
<feature type="region of interest" description="Disordered" evidence="1">
    <location>
        <begin position="23"/>
        <end position="44"/>
    </location>
</feature>
<sequence>MTGTQKSEIDLDLVPAILAAEARGEPIRPEDAELLRRAEQDDPELRSEAPLWAAIGRLGDARGDGRELSDAAMLQQVLARARLEPGGARLEPRGARVDARGARLEAAPESTARPRAAPRPMLRRGIAGSLAGVAVAATLLAALAAELFDEPAHAPPTAPSGNEALDPSGARRTVLSLPTLSVPEAPPPGAGAPTAEPSPGAGALSPGTGAPSPDAGAPTAEPPSGASAPAAEPSPGAGAPTGEPAAASAVGARDRAQPPPRPRAEEPATGPQALLLRAQAQLGQGKSAEANAAYRALLAQHPGSPEARAALVSLGQIALHQGKAAEALGYFDRYLAGAGGPLAAEARVGRVQCLRRLGRAADERAAIADFLARHGESVHAPRLRARLSELGGR</sequence>
<evidence type="ECO:0000256" key="1">
    <source>
        <dbReference type="SAM" id="MobiDB-lite"/>
    </source>
</evidence>
<gene>
    <name evidence="3" type="ORF">POL72_40595</name>
</gene>
<dbReference type="EMBL" id="JAQNDK010000005">
    <property type="protein sequence ID" value="MDC0684093.1"/>
    <property type="molecule type" value="Genomic_DNA"/>
</dbReference>
<protein>
    <submittedName>
        <fullName evidence="3">Tetratricopeptide repeat protein</fullName>
    </submittedName>
</protein>
<keyword evidence="2" id="KW-0812">Transmembrane</keyword>
<dbReference type="InterPro" id="IPR011990">
    <property type="entry name" value="TPR-like_helical_dom_sf"/>
</dbReference>
<feature type="compositionally biased region" description="Low complexity" evidence="1">
    <location>
        <begin position="191"/>
        <end position="203"/>
    </location>
</feature>
<feature type="compositionally biased region" description="Basic and acidic residues" evidence="1">
    <location>
        <begin position="91"/>
        <end position="103"/>
    </location>
</feature>
<dbReference type="Proteomes" id="UP001217485">
    <property type="component" value="Unassembled WGS sequence"/>
</dbReference>
<name>A0ABT5CDS8_9BACT</name>
<keyword evidence="4" id="KW-1185">Reference proteome</keyword>
<accession>A0ABT5CDS8</accession>
<evidence type="ECO:0000313" key="4">
    <source>
        <dbReference type="Proteomes" id="UP001217485"/>
    </source>
</evidence>
<feature type="compositionally biased region" description="Basic and acidic residues" evidence="1">
    <location>
        <begin position="252"/>
        <end position="266"/>
    </location>
</feature>
<dbReference type="Gene3D" id="1.25.40.10">
    <property type="entry name" value="Tetratricopeptide repeat domain"/>
    <property type="match status" value="1"/>
</dbReference>
<organism evidence="3 4">
    <name type="scientific">Sorangium atrum</name>
    <dbReference type="NCBI Taxonomy" id="2995308"/>
    <lineage>
        <taxon>Bacteria</taxon>
        <taxon>Pseudomonadati</taxon>
        <taxon>Myxococcota</taxon>
        <taxon>Polyangia</taxon>
        <taxon>Polyangiales</taxon>
        <taxon>Polyangiaceae</taxon>
        <taxon>Sorangium</taxon>
    </lineage>
</organism>
<reference evidence="3 4" key="1">
    <citation type="submission" date="2023-01" db="EMBL/GenBank/DDBJ databases">
        <title>Minimal conservation of predation-associated metabolite biosynthetic gene clusters underscores biosynthetic potential of Myxococcota including descriptions for ten novel species: Archangium lansinium sp. nov., Myxococcus landrumus sp. nov., Nannocystis bai.</title>
        <authorList>
            <person name="Ahearne A."/>
            <person name="Stevens C."/>
            <person name="Dowd S."/>
        </authorList>
    </citation>
    <scope>NUCLEOTIDE SEQUENCE [LARGE SCALE GENOMIC DNA]</scope>
    <source>
        <strain evidence="3 4">WIWO2</strain>
    </source>
</reference>
<comment type="caution">
    <text evidence="3">The sequence shown here is derived from an EMBL/GenBank/DDBJ whole genome shotgun (WGS) entry which is preliminary data.</text>
</comment>
<dbReference type="SUPFAM" id="SSF48452">
    <property type="entry name" value="TPR-like"/>
    <property type="match status" value="1"/>
</dbReference>